<comment type="subcellular location">
    <subcellularLocation>
        <location evidence="1">Cell membrane</location>
        <topology evidence="1">Multi-pass membrane protein</topology>
    </subcellularLocation>
</comment>
<keyword evidence="2" id="KW-0813">Transport</keyword>
<keyword evidence="7" id="KW-0406">Ion transport</keyword>
<feature type="transmembrane region" description="Helical" evidence="9">
    <location>
        <begin position="194"/>
        <end position="213"/>
    </location>
</feature>
<feature type="transmembrane region" description="Helical" evidence="9">
    <location>
        <begin position="6"/>
        <end position="25"/>
    </location>
</feature>
<feature type="transmembrane region" description="Helical" evidence="9">
    <location>
        <begin position="63"/>
        <end position="82"/>
    </location>
</feature>
<keyword evidence="4" id="KW-1003">Cell membrane</keyword>
<sequence length="417" mass="44831">MATYQWFVLIGCLMLARGLWGTPIAHLPFTSAMIYLAVGLVVGPFGLGIFSFDLITEAPLLEVLTEVAVLISLFSAGIKMPVPVTIQRWLPPIRLAWLAMAISVLLMTLFCYYVLDLPLGAGVLLGATLAPTDPVLASDVQLRHAGDKDPVRFALSSEAGMNDGSAFPFVMLGLGLLGLHDLGPHGLHWLGLELLWGTIGGLAIGSACGAGLARMSHALRQYRPQHEVLDDLMGLGLIAVSYGLTVSVNAWGFLAVFAAGVALRQTELTLAARSGKAVVTDKGVEPVQDTISANSLLFKEHLERLSELTLVLLLGGASVVWIDDWRGWATALFLFFVARPVSVLLALGRGSTQARVIIAWFGVRGIGSLYYLMYAINHGLPEPLARDLTGITVAVIMLSIVMHGTSVTPLLDRFWRR</sequence>
<evidence type="ECO:0000256" key="6">
    <source>
        <dbReference type="ARBA" id="ARBA00022989"/>
    </source>
</evidence>
<organism evidence="11 12">
    <name type="scientific">Pseudoduganella lutea</name>
    <dbReference type="NCBI Taxonomy" id="321985"/>
    <lineage>
        <taxon>Bacteria</taxon>
        <taxon>Pseudomonadati</taxon>
        <taxon>Pseudomonadota</taxon>
        <taxon>Betaproteobacteria</taxon>
        <taxon>Burkholderiales</taxon>
        <taxon>Oxalobacteraceae</taxon>
        <taxon>Telluria group</taxon>
        <taxon>Pseudoduganella</taxon>
    </lineage>
</organism>
<keyword evidence="8 9" id="KW-0472">Membrane</keyword>
<dbReference type="OrthoDB" id="9810860at2"/>
<feature type="domain" description="Cation/H+ exchanger transmembrane" evidence="10">
    <location>
        <begin position="27"/>
        <end position="411"/>
    </location>
</feature>
<evidence type="ECO:0000256" key="2">
    <source>
        <dbReference type="ARBA" id="ARBA00022448"/>
    </source>
</evidence>
<gene>
    <name evidence="11" type="ORF">EWM63_10445</name>
</gene>
<feature type="transmembrane region" description="Helical" evidence="9">
    <location>
        <begin position="388"/>
        <end position="411"/>
    </location>
</feature>
<proteinExistence type="predicted"/>
<evidence type="ECO:0000256" key="5">
    <source>
        <dbReference type="ARBA" id="ARBA00022692"/>
    </source>
</evidence>
<evidence type="ECO:0000313" key="11">
    <source>
        <dbReference type="EMBL" id="QBE63331.1"/>
    </source>
</evidence>
<dbReference type="Pfam" id="PF00999">
    <property type="entry name" value="Na_H_Exchanger"/>
    <property type="match status" value="1"/>
</dbReference>
<dbReference type="InterPro" id="IPR006153">
    <property type="entry name" value="Cation/H_exchanger_TM"/>
</dbReference>
<dbReference type="RefSeq" id="WP_130186460.1">
    <property type="nucleotide sequence ID" value="NZ_CP035913.1"/>
</dbReference>
<keyword evidence="12" id="KW-1185">Reference proteome</keyword>
<dbReference type="KEGG" id="plue:EWM63_10445"/>
<keyword evidence="3" id="KW-0050">Antiport</keyword>
<feature type="transmembrane region" description="Helical" evidence="9">
    <location>
        <begin position="165"/>
        <end position="182"/>
    </location>
</feature>
<protein>
    <submittedName>
        <fullName evidence="11">Sodium:proton antiporter</fullName>
    </submittedName>
</protein>
<evidence type="ECO:0000256" key="9">
    <source>
        <dbReference type="SAM" id="Phobius"/>
    </source>
</evidence>
<evidence type="ECO:0000259" key="10">
    <source>
        <dbReference type="Pfam" id="PF00999"/>
    </source>
</evidence>
<feature type="transmembrane region" description="Helical" evidence="9">
    <location>
        <begin position="328"/>
        <end position="347"/>
    </location>
</feature>
<feature type="transmembrane region" description="Helical" evidence="9">
    <location>
        <begin position="94"/>
        <end position="115"/>
    </location>
</feature>
<dbReference type="PANTHER" id="PTHR32507:SF8">
    <property type="entry name" value="CNH1P"/>
    <property type="match status" value="1"/>
</dbReference>
<dbReference type="Gene3D" id="1.20.1530.20">
    <property type="match status" value="1"/>
</dbReference>
<feature type="transmembrane region" description="Helical" evidence="9">
    <location>
        <begin position="32"/>
        <end position="51"/>
    </location>
</feature>
<keyword evidence="5 9" id="KW-0812">Transmembrane</keyword>
<evidence type="ECO:0000256" key="3">
    <source>
        <dbReference type="ARBA" id="ARBA00022449"/>
    </source>
</evidence>
<evidence type="ECO:0000256" key="7">
    <source>
        <dbReference type="ARBA" id="ARBA00023065"/>
    </source>
</evidence>
<evidence type="ECO:0000256" key="8">
    <source>
        <dbReference type="ARBA" id="ARBA00023136"/>
    </source>
</evidence>
<reference evidence="11 12" key="1">
    <citation type="submission" date="2019-02" db="EMBL/GenBank/DDBJ databases">
        <title>Draft Genome Sequences of Six Type Strains of the Genus Massilia.</title>
        <authorList>
            <person name="Miess H."/>
            <person name="Frediansyhah A."/>
            <person name="Gross H."/>
        </authorList>
    </citation>
    <scope>NUCLEOTIDE SEQUENCE [LARGE SCALE GENOMIC DNA]</scope>
    <source>
        <strain evidence="11 12">DSM 17473</strain>
    </source>
</reference>
<dbReference type="GO" id="GO:0015297">
    <property type="term" value="F:antiporter activity"/>
    <property type="evidence" value="ECO:0007669"/>
    <property type="project" value="UniProtKB-KW"/>
</dbReference>
<accession>A0A4P6KW01</accession>
<dbReference type="PANTHER" id="PTHR32507">
    <property type="entry name" value="NA(+)/H(+) ANTIPORTER 1"/>
    <property type="match status" value="1"/>
</dbReference>
<feature type="transmembrane region" description="Helical" evidence="9">
    <location>
        <begin position="233"/>
        <end position="263"/>
    </location>
</feature>
<keyword evidence="6 9" id="KW-1133">Transmembrane helix</keyword>
<feature type="transmembrane region" description="Helical" evidence="9">
    <location>
        <begin position="354"/>
        <end position="376"/>
    </location>
</feature>
<dbReference type="InterPro" id="IPR038770">
    <property type="entry name" value="Na+/solute_symporter_sf"/>
</dbReference>
<dbReference type="GO" id="GO:1902600">
    <property type="term" value="P:proton transmembrane transport"/>
    <property type="evidence" value="ECO:0007669"/>
    <property type="project" value="InterPro"/>
</dbReference>
<name>A0A4P6KW01_9BURK</name>
<evidence type="ECO:0000256" key="4">
    <source>
        <dbReference type="ARBA" id="ARBA00022475"/>
    </source>
</evidence>
<dbReference type="GO" id="GO:0005886">
    <property type="term" value="C:plasma membrane"/>
    <property type="evidence" value="ECO:0007669"/>
    <property type="project" value="UniProtKB-SubCell"/>
</dbReference>
<dbReference type="EMBL" id="CP035913">
    <property type="protein sequence ID" value="QBE63331.1"/>
    <property type="molecule type" value="Genomic_DNA"/>
</dbReference>
<dbReference type="Proteomes" id="UP000290637">
    <property type="component" value="Chromosome"/>
</dbReference>
<evidence type="ECO:0000256" key="1">
    <source>
        <dbReference type="ARBA" id="ARBA00004651"/>
    </source>
</evidence>
<evidence type="ECO:0000313" key="12">
    <source>
        <dbReference type="Proteomes" id="UP000290637"/>
    </source>
</evidence>
<dbReference type="AlphaFoldDB" id="A0A4P6KW01"/>